<evidence type="ECO:0000313" key="2">
    <source>
        <dbReference type="EMBL" id="MCQ4841311.1"/>
    </source>
</evidence>
<dbReference type="Pfam" id="PF08757">
    <property type="entry name" value="CotH"/>
    <property type="match status" value="1"/>
</dbReference>
<comment type="caution">
    <text evidence="2">The sequence shown here is derived from an EMBL/GenBank/DDBJ whole genome shotgun (WGS) entry which is preliminary data.</text>
</comment>
<protein>
    <submittedName>
        <fullName evidence="2">CotH kinase family protein</fullName>
    </submittedName>
</protein>
<dbReference type="PROSITE" id="PS51257">
    <property type="entry name" value="PROKAR_LIPOPROTEIN"/>
    <property type="match status" value="1"/>
</dbReference>
<accession>A0ABT1S2Z0</accession>
<proteinExistence type="predicted"/>
<dbReference type="InterPro" id="IPR014867">
    <property type="entry name" value="Spore_coat_CotH_CotH2/3/7"/>
</dbReference>
<evidence type="ECO:0000256" key="1">
    <source>
        <dbReference type="SAM" id="SignalP"/>
    </source>
</evidence>
<gene>
    <name evidence="2" type="ORF">NE695_15460</name>
</gene>
<dbReference type="GO" id="GO:0016301">
    <property type="term" value="F:kinase activity"/>
    <property type="evidence" value="ECO:0007669"/>
    <property type="project" value="UniProtKB-KW"/>
</dbReference>
<organism evidence="2 3">
    <name type="scientific">Neglectibacter timonensis</name>
    <dbReference type="NCBI Taxonomy" id="1776382"/>
    <lineage>
        <taxon>Bacteria</taxon>
        <taxon>Bacillati</taxon>
        <taxon>Bacillota</taxon>
        <taxon>Clostridia</taxon>
        <taxon>Eubacteriales</taxon>
        <taxon>Oscillospiraceae</taxon>
        <taxon>Neglectibacter</taxon>
    </lineage>
</organism>
<name>A0ABT1S2Z0_9FIRM</name>
<keyword evidence="2" id="KW-0418">Kinase</keyword>
<dbReference type="EMBL" id="JANFZH010000044">
    <property type="protein sequence ID" value="MCQ4841311.1"/>
    <property type="molecule type" value="Genomic_DNA"/>
</dbReference>
<keyword evidence="1" id="KW-0732">Signal</keyword>
<keyword evidence="3" id="KW-1185">Reference proteome</keyword>
<evidence type="ECO:0000313" key="3">
    <source>
        <dbReference type="Proteomes" id="UP001524473"/>
    </source>
</evidence>
<feature type="chain" id="PRO_5046546483" evidence="1">
    <location>
        <begin position="25"/>
        <end position="516"/>
    </location>
</feature>
<sequence length="516" mass="59075">MGKKRILALCTAAAAAAACILVQAGVLSWLPDTHQRYLQHEREQPAPADVDGLACIHPDASSKTGYTVDPEELQTHLPLLEINTGGQEIPGAPYYAEGKQNTQYTLSDAGETTIRCRLKVRDHGDLHMLAEEPDLASDALIRIRGNSSRWFDKKSFALRTVNENGEEDPQELLGMEKHDSWVLHGPFLDKTLMRNYLGMNISGEIMDYTPDVRFCELVLDGEYQGVYVLMETVSRGKGRIDIRGPREETNTTGYIVQFDTDTEQQPNALDNFTSYTCVLKKNAQLLVEYPGKSKLTPALKDFIERDVSTVERALYSYDYDSELYGYYNDFDVGEFADYFLLMELFEMHDTGNLSTYYYRDVGGKLKPCVWDFNNCSGNYSINIEDDYSIRKFVTVQAPWFWMMCKDEKFTDTVIRRYSELRKGLLSDQAMENFIDGTLDYLGPAIDRNYAVWGYSFDTAQMDGRNKLHPDERNPRDFDDSIEQLKDALFGRLHWLDEHIEVLQQYSHESAVKKLNP</sequence>
<dbReference type="RefSeq" id="WP_066860719.1">
    <property type="nucleotide sequence ID" value="NZ_CABKVV010000010.1"/>
</dbReference>
<keyword evidence="2" id="KW-0808">Transferase</keyword>
<reference evidence="2 3" key="1">
    <citation type="submission" date="2022-06" db="EMBL/GenBank/DDBJ databases">
        <title>Isolation of gut microbiota from human fecal samples.</title>
        <authorList>
            <person name="Pamer E.G."/>
            <person name="Barat B."/>
            <person name="Waligurski E."/>
            <person name="Medina S."/>
            <person name="Paddock L."/>
            <person name="Mostad J."/>
        </authorList>
    </citation>
    <scope>NUCLEOTIDE SEQUENCE [LARGE SCALE GENOMIC DNA]</scope>
    <source>
        <strain evidence="2 3">DFI.9.73</strain>
    </source>
</reference>
<feature type="signal peptide" evidence="1">
    <location>
        <begin position="1"/>
        <end position="24"/>
    </location>
</feature>
<dbReference type="GeneID" id="90531242"/>
<dbReference type="Proteomes" id="UP001524473">
    <property type="component" value="Unassembled WGS sequence"/>
</dbReference>